<evidence type="ECO:0000313" key="2">
    <source>
        <dbReference type="Proteomes" id="UP000031012"/>
    </source>
</evidence>
<protein>
    <recommendedName>
        <fullName evidence="3">Nuclear transport factor 2 family protein</fullName>
    </recommendedName>
</protein>
<organism evidence="1 2">
    <name type="scientific">Acinetobacter oleivorans</name>
    <dbReference type="NCBI Taxonomy" id="1148157"/>
    <lineage>
        <taxon>Bacteria</taxon>
        <taxon>Pseudomonadati</taxon>
        <taxon>Pseudomonadota</taxon>
        <taxon>Gammaproteobacteria</taxon>
        <taxon>Moraxellales</taxon>
        <taxon>Moraxellaceae</taxon>
        <taxon>Acinetobacter</taxon>
    </lineage>
</organism>
<evidence type="ECO:0000313" key="1">
    <source>
        <dbReference type="EMBL" id="KHN66907.1"/>
    </source>
</evidence>
<dbReference type="Gene3D" id="3.10.450.50">
    <property type="match status" value="1"/>
</dbReference>
<dbReference type="SUPFAM" id="SSF54427">
    <property type="entry name" value="NTF2-like"/>
    <property type="match status" value="1"/>
</dbReference>
<evidence type="ECO:0008006" key="3">
    <source>
        <dbReference type="Google" id="ProtNLM"/>
    </source>
</evidence>
<dbReference type="AlphaFoldDB" id="A0A0B2UCV4"/>
<accession>A0A0B2UCV4</accession>
<gene>
    <name evidence="1" type="ORF">DH17_15295</name>
</gene>
<dbReference type="Proteomes" id="UP000031012">
    <property type="component" value="Unassembled WGS sequence"/>
</dbReference>
<dbReference type="EMBL" id="JHQK01000006">
    <property type="protein sequence ID" value="KHN66907.1"/>
    <property type="molecule type" value="Genomic_DNA"/>
</dbReference>
<proteinExistence type="predicted"/>
<dbReference type="InterPro" id="IPR039437">
    <property type="entry name" value="FrzH/put_lumazine-bd"/>
</dbReference>
<dbReference type="Pfam" id="PF12893">
    <property type="entry name" value="Lumazine_bd_2"/>
    <property type="match status" value="1"/>
</dbReference>
<sequence length="127" mass="13836">MSKPTYVAEYNAIVEVLNKYNQGGKQADSSIMKPAFNEQATIFGVDADNKLVGGPIQGLFEVIDRDFSPSPDAQGVIVNIDIVGTAASARIDTNDISGFCFTDFFNLLKVEGKWTVVSKIYHTHSTN</sequence>
<comment type="caution">
    <text evidence="1">The sequence shown here is derived from an EMBL/GenBank/DDBJ whole genome shotgun (WGS) entry which is preliminary data.</text>
</comment>
<reference evidence="1 2" key="1">
    <citation type="submission" date="2014-03" db="EMBL/GenBank/DDBJ databases">
        <title>Genome sequence of the diesel-degrader and plant-growth promoter Acinetobacter oleivorans PF-1 isolated from the roots of poplar tree.</title>
        <authorList>
            <person name="Gkorezis P."/>
            <person name="van Hamme J."/>
            <person name="Rineau F."/>
            <person name="Vangronsveld J."/>
            <person name="Francetti A."/>
        </authorList>
    </citation>
    <scope>NUCLEOTIDE SEQUENCE [LARGE SCALE GENOMIC DNA]</scope>
    <source>
        <strain evidence="1 2">PF1</strain>
    </source>
</reference>
<dbReference type="InterPro" id="IPR032710">
    <property type="entry name" value="NTF2-like_dom_sf"/>
</dbReference>
<name>A0A0B2UCV4_9GAMM</name>